<evidence type="ECO:0000313" key="3">
    <source>
        <dbReference type="Proteomes" id="UP000632849"/>
    </source>
</evidence>
<feature type="region of interest" description="Disordered" evidence="1">
    <location>
        <begin position="1"/>
        <end position="31"/>
    </location>
</feature>
<evidence type="ECO:0000313" key="2">
    <source>
        <dbReference type="EMBL" id="GHG23709.1"/>
    </source>
</evidence>
<feature type="region of interest" description="Disordered" evidence="1">
    <location>
        <begin position="83"/>
        <end position="117"/>
    </location>
</feature>
<feature type="compositionally biased region" description="Low complexity" evidence="1">
    <location>
        <begin position="20"/>
        <end position="31"/>
    </location>
</feature>
<organism evidence="2 3">
    <name type="scientific">Streptomyces filamentosus</name>
    <name type="common">Streptomyces roseosporus</name>
    <dbReference type="NCBI Taxonomy" id="67294"/>
    <lineage>
        <taxon>Bacteria</taxon>
        <taxon>Bacillati</taxon>
        <taxon>Actinomycetota</taxon>
        <taxon>Actinomycetes</taxon>
        <taxon>Kitasatosporales</taxon>
        <taxon>Streptomycetaceae</taxon>
        <taxon>Streptomyces</taxon>
    </lineage>
</organism>
<comment type="caution">
    <text evidence="2">The sequence shown here is derived from an EMBL/GenBank/DDBJ whole genome shotgun (WGS) entry which is preliminary data.</text>
</comment>
<keyword evidence="3" id="KW-1185">Reference proteome</keyword>
<evidence type="ECO:0000256" key="1">
    <source>
        <dbReference type="SAM" id="MobiDB-lite"/>
    </source>
</evidence>
<dbReference type="EMBL" id="BNBE01000004">
    <property type="protein sequence ID" value="GHG23709.1"/>
    <property type="molecule type" value="Genomic_DNA"/>
</dbReference>
<feature type="compositionally biased region" description="Polar residues" evidence="1">
    <location>
        <begin position="1"/>
        <end position="16"/>
    </location>
</feature>
<reference evidence="2" key="2">
    <citation type="submission" date="2020-09" db="EMBL/GenBank/DDBJ databases">
        <authorList>
            <person name="Sun Q."/>
            <person name="Ohkuma M."/>
        </authorList>
    </citation>
    <scope>NUCLEOTIDE SEQUENCE</scope>
    <source>
        <strain evidence="2">JCM 4122</strain>
    </source>
</reference>
<protein>
    <submittedName>
        <fullName evidence="2">Uncharacterized protein</fullName>
    </submittedName>
</protein>
<feature type="compositionally biased region" description="Basic and acidic residues" evidence="1">
    <location>
        <begin position="84"/>
        <end position="93"/>
    </location>
</feature>
<gene>
    <name evidence="2" type="ORF">GCM10017667_68950</name>
</gene>
<reference evidence="2" key="1">
    <citation type="journal article" date="2014" name="Int. J. Syst. Evol. Microbiol.">
        <title>Complete genome sequence of Corynebacterium casei LMG S-19264T (=DSM 44701T), isolated from a smear-ripened cheese.</title>
        <authorList>
            <consortium name="US DOE Joint Genome Institute (JGI-PGF)"/>
            <person name="Walter F."/>
            <person name="Albersmeier A."/>
            <person name="Kalinowski J."/>
            <person name="Ruckert C."/>
        </authorList>
    </citation>
    <scope>NUCLEOTIDE SEQUENCE</scope>
    <source>
        <strain evidence="2">JCM 4122</strain>
    </source>
</reference>
<proteinExistence type="predicted"/>
<sequence>MTGAVSSGSSVNSPTVPSWAGRGPAQGRRGAVLQDGQQVVGQVDVALVELVDEQDAWQSVRQQGGAQRAKDPDVSGMRLLIARGRADARDDSHGPATKPHNPDPSVRLSYGAVKDRL</sequence>
<dbReference type="Proteomes" id="UP000632849">
    <property type="component" value="Unassembled WGS sequence"/>
</dbReference>
<dbReference type="AlphaFoldDB" id="A0A919BXV3"/>
<accession>A0A919BXV3</accession>
<name>A0A919BXV3_STRFL</name>